<keyword evidence="3" id="KW-1185">Reference proteome</keyword>
<protein>
    <submittedName>
        <fullName evidence="2">Uncharacterized protein</fullName>
    </submittedName>
</protein>
<accession>A0A2I0IXZ3</accession>
<dbReference type="PANTHER" id="PTHR33240">
    <property type="entry name" value="OS08G0508500 PROTEIN"/>
    <property type="match status" value="1"/>
</dbReference>
<evidence type="ECO:0000313" key="3">
    <source>
        <dbReference type="Proteomes" id="UP000233551"/>
    </source>
</evidence>
<feature type="non-terminal residue" evidence="2">
    <location>
        <position position="132"/>
    </location>
</feature>
<name>A0A2I0IXZ3_PUNGR</name>
<reference evidence="2 3" key="1">
    <citation type="submission" date="2017-11" db="EMBL/GenBank/DDBJ databases">
        <title>De-novo sequencing of pomegranate (Punica granatum L.) genome.</title>
        <authorList>
            <person name="Akparov Z."/>
            <person name="Amiraslanov A."/>
            <person name="Hajiyeva S."/>
            <person name="Abbasov M."/>
            <person name="Kaur K."/>
            <person name="Hamwieh A."/>
            <person name="Solovyev V."/>
            <person name="Salamov A."/>
            <person name="Braich B."/>
            <person name="Kosarev P."/>
            <person name="Mahmoud A."/>
            <person name="Hajiyev E."/>
            <person name="Babayeva S."/>
            <person name="Izzatullayeva V."/>
            <person name="Mammadov A."/>
            <person name="Mammadov A."/>
            <person name="Sharifova S."/>
            <person name="Ojaghi J."/>
            <person name="Eynullazada K."/>
            <person name="Bayramov B."/>
            <person name="Abdulazimova A."/>
            <person name="Shahmuradov I."/>
        </authorList>
    </citation>
    <scope>NUCLEOTIDE SEQUENCE [LARGE SCALE GENOMIC DNA]</scope>
    <source>
        <strain evidence="3">cv. AG2017</strain>
        <tissue evidence="2">Leaf</tissue>
    </source>
</reference>
<evidence type="ECO:0000313" key="2">
    <source>
        <dbReference type="EMBL" id="PKI48851.1"/>
    </source>
</evidence>
<organism evidence="2 3">
    <name type="scientific">Punica granatum</name>
    <name type="common">Pomegranate</name>
    <dbReference type="NCBI Taxonomy" id="22663"/>
    <lineage>
        <taxon>Eukaryota</taxon>
        <taxon>Viridiplantae</taxon>
        <taxon>Streptophyta</taxon>
        <taxon>Embryophyta</taxon>
        <taxon>Tracheophyta</taxon>
        <taxon>Spermatophyta</taxon>
        <taxon>Magnoliopsida</taxon>
        <taxon>eudicotyledons</taxon>
        <taxon>Gunneridae</taxon>
        <taxon>Pentapetalae</taxon>
        <taxon>rosids</taxon>
        <taxon>malvids</taxon>
        <taxon>Myrtales</taxon>
        <taxon>Lythraceae</taxon>
        <taxon>Punica</taxon>
    </lineage>
</organism>
<evidence type="ECO:0000256" key="1">
    <source>
        <dbReference type="SAM" id="MobiDB-lite"/>
    </source>
</evidence>
<feature type="region of interest" description="Disordered" evidence="1">
    <location>
        <begin position="1"/>
        <end position="28"/>
    </location>
</feature>
<dbReference type="EMBL" id="PGOL01002323">
    <property type="protein sequence ID" value="PKI48851.1"/>
    <property type="molecule type" value="Genomic_DNA"/>
</dbReference>
<dbReference type="AlphaFoldDB" id="A0A2I0IXZ3"/>
<gene>
    <name evidence="2" type="ORF">CRG98_030789</name>
</gene>
<proteinExistence type="predicted"/>
<dbReference type="PANTHER" id="PTHR33240:SF15">
    <property type="entry name" value="GAG-PRO-LIKE PROTEIN"/>
    <property type="match status" value="1"/>
</dbReference>
<dbReference type="Proteomes" id="UP000233551">
    <property type="component" value="Unassembled WGS sequence"/>
</dbReference>
<dbReference type="STRING" id="22663.A0A2I0IXZ3"/>
<comment type="caution">
    <text evidence="2">The sequence shown here is derived from an EMBL/GenBank/DDBJ whole genome shotgun (WGS) entry which is preliminary data.</text>
</comment>
<sequence length="132" mass="14465">MEHEMSAMGITRSGRVYQGPESTDKGKAPVITSSAVPEAVPVFTKKVTDQEAKAFMKVIKANDELPSEGQEHLRALHIVCKCNNHIVGRVMIDNGSALNVCPISTLKQMNVDMSHIRASKTTVRAFDGSRRE</sequence>